<dbReference type="Gene3D" id="3.40.50.620">
    <property type="entry name" value="HUPs"/>
    <property type="match status" value="1"/>
</dbReference>
<dbReference type="GO" id="GO:0005829">
    <property type="term" value="C:cytosol"/>
    <property type="evidence" value="ECO:0007669"/>
    <property type="project" value="TreeGrafter"/>
</dbReference>
<dbReference type="PANTHER" id="PTHR10890">
    <property type="entry name" value="CYSTEINYL-TRNA SYNTHETASE"/>
    <property type="match status" value="1"/>
</dbReference>
<name>A0A4Y1ZFB7_9BACL</name>
<dbReference type="EMBL" id="BEXB01000032">
    <property type="protein sequence ID" value="GAY77765.1"/>
    <property type="molecule type" value="Genomic_DNA"/>
</dbReference>
<organism evidence="6 7">
    <name type="scientific">Sporolactobacillus inulinus</name>
    <dbReference type="NCBI Taxonomy" id="2078"/>
    <lineage>
        <taxon>Bacteria</taxon>
        <taxon>Bacillati</taxon>
        <taxon>Bacillota</taxon>
        <taxon>Bacilli</taxon>
        <taxon>Bacillales</taxon>
        <taxon>Sporolactobacillaceae</taxon>
        <taxon>Sporolactobacillus</taxon>
    </lineage>
</organism>
<dbReference type="GO" id="GO:0006423">
    <property type="term" value="P:cysteinyl-tRNA aminoacylation"/>
    <property type="evidence" value="ECO:0007669"/>
    <property type="project" value="TreeGrafter"/>
</dbReference>
<accession>A0A4Y1ZFB7</accession>
<evidence type="ECO:0000259" key="5">
    <source>
        <dbReference type="Pfam" id="PF01406"/>
    </source>
</evidence>
<evidence type="ECO:0000256" key="3">
    <source>
        <dbReference type="ARBA" id="ARBA00022741"/>
    </source>
</evidence>
<proteinExistence type="predicted"/>
<dbReference type="GO" id="GO:0004817">
    <property type="term" value="F:cysteine-tRNA ligase activity"/>
    <property type="evidence" value="ECO:0007669"/>
    <property type="project" value="UniProtKB-EC"/>
</dbReference>
<feature type="domain" description="tRNA synthetases class I catalytic" evidence="5">
    <location>
        <begin position="16"/>
        <end position="131"/>
    </location>
</feature>
<comment type="subunit">
    <text evidence="1">Monomer.</text>
</comment>
<dbReference type="Pfam" id="PF01406">
    <property type="entry name" value="tRNA-synt_1e"/>
    <property type="match status" value="1"/>
</dbReference>
<dbReference type="PANTHER" id="PTHR10890:SF3">
    <property type="entry name" value="CYSTEINE--TRNA LIGASE, CYTOPLASMIC"/>
    <property type="match status" value="1"/>
</dbReference>
<reference evidence="6 7" key="1">
    <citation type="submission" date="2017-11" db="EMBL/GenBank/DDBJ databases">
        <title>Draft Genome Sequence of Sporolactobacillus inulinus NBRC 111894 Isolated from Koso, a Japanese Sugar-Vegetable Fermented Beverage.</title>
        <authorList>
            <person name="Chiou T.Y."/>
            <person name="Oshima K."/>
            <person name="Suda W."/>
            <person name="Hattori M."/>
            <person name="Takahashi T."/>
        </authorList>
    </citation>
    <scope>NUCLEOTIDE SEQUENCE [LARGE SCALE GENOMIC DNA]</scope>
    <source>
        <strain evidence="6 7">NBRC111894</strain>
    </source>
</reference>
<evidence type="ECO:0000313" key="7">
    <source>
        <dbReference type="Proteomes" id="UP000319716"/>
    </source>
</evidence>
<gene>
    <name evidence="6" type="ORF">NBRC111894_3319</name>
</gene>
<dbReference type="PRINTS" id="PR00983">
    <property type="entry name" value="TRNASYNTHCYS"/>
</dbReference>
<protein>
    <submittedName>
        <fullName evidence="6">Cysteinyl-tRNA synthetase</fullName>
        <ecNumber evidence="6">6.1.1.16</ecNumber>
    </submittedName>
</protein>
<keyword evidence="6" id="KW-0030">Aminoacyl-tRNA synthetase</keyword>
<sequence length="162" mass="18705">MGLNVYNTLTRKKEPFHPIEEGKVRMYVCGPTVYNYIHIGNARPAVVFDTVRRYFEYQGYKVNYVSNFTDVDDRLINASKARHQSVPEIAEQFIKAYKEDTGALNVKPATVHPRATETMPEIIAFIHKLVNPDSPMNRTVMSTFERVSSRNTANYRINRLMT</sequence>
<dbReference type="GO" id="GO:0005524">
    <property type="term" value="F:ATP binding"/>
    <property type="evidence" value="ECO:0007669"/>
    <property type="project" value="UniProtKB-KW"/>
</dbReference>
<evidence type="ECO:0000256" key="1">
    <source>
        <dbReference type="ARBA" id="ARBA00011245"/>
    </source>
</evidence>
<keyword evidence="2 6" id="KW-0436">Ligase</keyword>
<evidence type="ECO:0000313" key="6">
    <source>
        <dbReference type="EMBL" id="GAY77765.1"/>
    </source>
</evidence>
<comment type="caution">
    <text evidence="6">The sequence shown here is derived from an EMBL/GenBank/DDBJ whole genome shotgun (WGS) entry which is preliminary data.</text>
</comment>
<keyword evidence="3" id="KW-0547">Nucleotide-binding</keyword>
<dbReference type="InterPro" id="IPR032678">
    <property type="entry name" value="tRNA-synt_1_cat_dom"/>
</dbReference>
<evidence type="ECO:0000256" key="2">
    <source>
        <dbReference type="ARBA" id="ARBA00022598"/>
    </source>
</evidence>
<dbReference type="EC" id="6.1.1.16" evidence="6"/>
<dbReference type="InterPro" id="IPR014729">
    <property type="entry name" value="Rossmann-like_a/b/a_fold"/>
</dbReference>
<dbReference type="AlphaFoldDB" id="A0A4Y1ZFB7"/>
<dbReference type="Proteomes" id="UP000319716">
    <property type="component" value="Unassembled WGS sequence"/>
</dbReference>
<evidence type="ECO:0000256" key="4">
    <source>
        <dbReference type="ARBA" id="ARBA00022840"/>
    </source>
</evidence>
<keyword evidence="4" id="KW-0067">ATP-binding</keyword>
<dbReference type="InterPro" id="IPR024909">
    <property type="entry name" value="Cys-tRNA/MSH_ligase"/>
</dbReference>
<dbReference type="SUPFAM" id="SSF52374">
    <property type="entry name" value="Nucleotidylyl transferase"/>
    <property type="match status" value="1"/>
</dbReference>